<sequence length="152" mass="16771">MATPTQCSKWQNSSTKRASTSPSSSTSIYVSRLFLKARGPNALDGLPDFKFAPVPDGIDFGDGMPDTVFFCDQLMKDVPLPFFKKFVEVLRSSPEVMEPVFDFQPSGELEDDVVDIEELQLEAEGNPNPAVTTLADVVNVEDDTVVKVWSVY</sequence>
<dbReference type="Proteomes" id="UP001062846">
    <property type="component" value="Chromosome 7"/>
</dbReference>
<proteinExistence type="predicted"/>
<gene>
    <name evidence="1" type="ORF">RHMOL_Rhmol07G0260600</name>
</gene>
<accession>A0ACC0N4L0</accession>
<name>A0ACC0N4L0_RHOML</name>
<reference evidence="1" key="1">
    <citation type="submission" date="2022-02" db="EMBL/GenBank/DDBJ databases">
        <title>Plant Genome Project.</title>
        <authorList>
            <person name="Zhang R.-G."/>
        </authorList>
    </citation>
    <scope>NUCLEOTIDE SEQUENCE</scope>
    <source>
        <strain evidence="1">AT1</strain>
    </source>
</reference>
<protein>
    <submittedName>
        <fullName evidence="1">Uncharacterized protein</fullName>
    </submittedName>
</protein>
<organism evidence="1 2">
    <name type="scientific">Rhododendron molle</name>
    <name type="common">Chinese azalea</name>
    <name type="synonym">Azalea mollis</name>
    <dbReference type="NCBI Taxonomy" id="49168"/>
    <lineage>
        <taxon>Eukaryota</taxon>
        <taxon>Viridiplantae</taxon>
        <taxon>Streptophyta</taxon>
        <taxon>Embryophyta</taxon>
        <taxon>Tracheophyta</taxon>
        <taxon>Spermatophyta</taxon>
        <taxon>Magnoliopsida</taxon>
        <taxon>eudicotyledons</taxon>
        <taxon>Gunneridae</taxon>
        <taxon>Pentapetalae</taxon>
        <taxon>asterids</taxon>
        <taxon>Ericales</taxon>
        <taxon>Ericaceae</taxon>
        <taxon>Ericoideae</taxon>
        <taxon>Rhodoreae</taxon>
        <taxon>Rhododendron</taxon>
    </lineage>
</organism>
<keyword evidence="2" id="KW-1185">Reference proteome</keyword>
<evidence type="ECO:0000313" key="2">
    <source>
        <dbReference type="Proteomes" id="UP001062846"/>
    </source>
</evidence>
<comment type="caution">
    <text evidence="1">The sequence shown here is derived from an EMBL/GenBank/DDBJ whole genome shotgun (WGS) entry which is preliminary data.</text>
</comment>
<dbReference type="EMBL" id="CM046394">
    <property type="protein sequence ID" value="KAI8548268.1"/>
    <property type="molecule type" value="Genomic_DNA"/>
</dbReference>
<evidence type="ECO:0000313" key="1">
    <source>
        <dbReference type="EMBL" id="KAI8548268.1"/>
    </source>
</evidence>